<name>A0A353UAV7_9LACO</name>
<evidence type="ECO:0008006" key="3">
    <source>
        <dbReference type="Google" id="ProtNLM"/>
    </source>
</evidence>
<proteinExistence type="predicted"/>
<gene>
    <name evidence="1" type="ORF">LA749_06405</name>
</gene>
<dbReference type="AlphaFoldDB" id="A0A353UAV7"/>
<evidence type="ECO:0000313" key="2">
    <source>
        <dbReference type="Proteomes" id="UP000325393"/>
    </source>
</evidence>
<protein>
    <recommendedName>
        <fullName evidence="3">Bacteriophage abortive infection AbiH</fullName>
    </recommendedName>
</protein>
<dbReference type="Proteomes" id="UP000325393">
    <property type="component" value="Chromosome"/>
</dbReference>
<evidence type="ECO:0000313" key="1">
    <source>
        <dbReference type="EMBL" id="QFG51647.1"/>
    </source>
</evidence>
<sequence length="451" mass="53255">MSEDIKNEKFNQLLIIGNGFDLACGLKSRYKDFFKWRFEQLFGKKVDPNDVINELLKDSDVIGPSNNNYYSKFYDFWYGYYRNVNLKKDCYLTRWDCMFLIAKNYLDDVDDLQWQDIENIIYNVVSIILENSGASNFTDDLIFKNKIRDTKENFEKEIRRFTYTEFINTNDVNYVRFNTRNTVVLLNELKKFERIFAKYIGREVKKANCNGYSDNAVNLVKKLLKSNPARFASYEVLSFNYSLDERFRVYLKGWKRINIDSWSNIHGIAEYDDKKVIDYLNEINPNNRGKELPAPIFGIDNHEILEDKNKEENDPRIIFTKPYRLIDNRVNSIRKTSSYKNLDLITIYGHSLGEADYSYFETIFDDCNLYHSKTIVQFYCYCTGKKEDKVEDQIGRRKYIKSVVNLLTDYGQTLSEKHGENIVNKMILENRLEVLPSSEVDPKGSDGKKLN</sequence>
<dbReference type="Pfam" id="PF14253">
    <property type="entry name" value="AbiH"/>
    <property type="match status" value="1"/>
</dbReference>
<dbReference type="InterPro" id="IPR025935">
    <property type="entry name" value="AbiH"/>
</dbReference>
<dbReference type="RefSeq" id="WP_056970432.1">
    <property type="nucleotide sequence ID" value="NZ_CP044496.1"/>
</dbReference>
<organism evidence="1 2">
    <name type="scientific">Lactobacillus acetotolerans</name>
    <dbReference type="NCBI Taxonomy" id="1600"/>
    <lineage>
        <taxon>Bacteria</taxon>
        <taxon>Bacillati</taxon>
        <taxon>Bacillota</taxon>
        <taxon>Bacilli</taxon>
        <taxon>Lactobacillales</taxon>
        <taxon>Lactobacillaceae</taxon>
        <taxon>Lactobacillus</taxon>
    </lineage>
</organism>
<dbReference type="EMBL" id="CP044496">
    <property type="protein sequence ID" value="QFG51647.1"/>
    <property type="molecule type" value="Genomic_DNA"/>
</dbReference>
<dbReference type="GeneID" id="78212617"/>
<reference evidence="1 2" key="1">
    <citation type="submission" date="2019-09" db="EMBL/GenBank/DDBJ databases">
        <title>Genome sequencing of Lactobacillus acetotolerans.</title>
        <authorList>
            <person name="Kim K."/>
        </authorList>
    </citation>
    <scope>NUCLEOTIDE SEQUENCE [LARGE SCALE GENOMIC DNA]</scope>
    <source>
        <strain evidence="1 2">LA749</strain>
    </source>
</reference>
<accession>A0A353UAV7</accession>